<accession>A0A0S4LS16</accession>
<dbReference type="AlphaFoldDB" id="A0A0S4LS16"/>
<proteinExistence type="predicted"/>
<keyword evidence="2" id="KW-1185">Reference proteome</keyword>
<dbReference type="Proteomes" id="UP000199032">
    <property type="component" value="Unassembled WGS sequence"/>
</dbReference>
<dbReference type="RefSeq" id="WP_141654415.1">
    <property type="nucleotide sequence ID" value="NZ_CZQA01000012.1"/>
</dbReference>
<gene>
    <name evidence="1" type="ORF">COMA1_60113</name>
</gene>
<organism evidence="1 2">
    <name type="scientific">Candidatus Nitrospira nitrosa</name>
    <dbReference type="NCBI Taxonomy" id="1742972"/>
    <lineage>
        <taxon>Bacteria</taxon>
        <taxon>Pseudomonadati</taxon>
        <taxon>Nitrospirota</taxon>
        <taxon>Nitrospiria</taxon>
        <taxon>Nitrospirales</taxon>
        <taxon>Nitrospiraceae</taxon>
        <taxon>Nitrospira</taxon>
    </lineage>
</organism>
<sequence>MNIRYALAIVMVLSAFGNIGEVGAGYDSPPPGSSSSGGCGVVSFSTFMPKPYSQTDNNTEVAPQSAFSFVASKGTFPKTITVMIKDEIVPVTVTPHFDGFLVSGKIPASAKDTFIRVAITAKGPNLCERGDGWLLKVGK</sequence>
<reference evidence="1 2" key="1">
    <citation type="submission" date="2015-10" db="EMBL/GenBank/DDBJ databases">
        <authorList>
            <person name="Gilbert D.G."/>
        </authorList>
    </citation>
    <scope>NUCLEOTIDE SEQUENCE [LARGE SCALE GENOMIC DNA]</scope>
    <source>
        <strain evidence="1">COMA1</strain>
    </source>
</reference>
<name>A0A0S4LS16_9BACT</name>
<dbReference type="EMBL" id="CZQA01000012">
    <property type="protein sequence ID" value="CUS38836.1"/>
    <property type="molecule type" value="Genomic_DNA"/>
</dbReference>
<dbReference type="OrthoDB" id="9796806at2"/>
<evidence type="ECO:0000313" key="1">
    <source>
        <dbReference type="EMBL" id="CUS38836.1"/>
    </source>
</evidence>
<evidence type="ECO:0000313" key="2">
    <source>
        <dbReference type="Proteomes" id="UP000199032"/>
    </source>
</evidence>
<protein>
    <submittedName>
        <fullName evidence="1">Uncharacterized protein</fullName>
    </submittedName>
</protein>